<dbReference type="PANTHER" id="PTHR35317:SF40">
    <property type="entry name" value="CCHC-TYPE DOMAIN-CONTAINING PROTEIN"/>
    <property type="match status" value="1"/>
</dbReference>
<dbReference type="OrthoDB" id="153096at2759"/>
<keyword evidence="2" id="KW-1185">Reference proteome</keyword>
<dbReference type="RefSeq" id="XP_024578308.1">
    <property type="nucleotide sequence ID" value="XM_024727763.1"/>
</dbReference>
<protein>
    <submittedName>
        <fullName evidence="1">Copia proteinlike</fullName>
    </submittedName>
</protein>
<dbReference type="STRING" id="4781.A0A0N7L5N1"/>
<dbReference type="Pfam" id="PF14223">
    <property type="entry name" value="Retrotran_gag_2"/>
    <property type="match status" value="1"/>
</dbReference>
<dbReference type="PANTHER" id="PTHR35317">
    <property type="entry name" value="OS04G0629600 PROTEIN"/>
    <property type="match status" value="1"/>
</dbReference>
<name>A0A0N7L5N1_PLAHL</name>
<dbReference type="Proteomes" id="UP000054928">
    <property type="component" value="Unassembled WGS sequence"/>
</dbReference>
<reference evidence="2" key="1">
    <citation type="submission" date="2014-09" db="EMBL/GenBank/DDBJ databases">
        <authorList>
            <person name="Sharma Rahul"/>
            <person name="Thines Marco"/>
        </authorList>
    </citation>
    <scope>NUCLEOTIDE SEQUENCE [LARGE SCALE GENOMIC DNA]</scope>
</reference>
<dbReference type="AlphaFoldDB" id="A0A0N7L5N1"/>
<accession>A0A0N7L5N1</accession>
<evidence type="ECO:0000313" key="2">
    <source>
        <dbReference type="Proteomes" id="UP000054928"/>
    </source>
</evidence>
<proteinExistence type="predicted"/>
<organism evidence="1 2">
    <name type="scientific">Plasmopara halstedii</name>
    <name type="common">Downy mildew of sunflower</name>
    <dbReference type="NCBI Taxonomy" id="4781"/>
    <lineage>
        <taxon>Eukaryota</taxon>
        <taxon>Sar</taxon>
        <taxon>Stramenopiles</taxon>
        <taxon>Oomycota</taxon>
        <taxon>Peronosporomycetes</taxon>
        <taxon>Peronosporales</taxon>
        <taxon>Peronosporaceae</taxon>
        <taxon>Plasmopara</taxon>
    </lineage>
</organism>
<evidence type="ECO:0000313" key="1">
    <source>
        <dbReference type="EMBL" id="CEG41939.1"/>
    </source>
</evidence>
<sequence length="176" mass="19809">MDAASATTARINEFDGTNFHTWKFKVQMVLEEQGLWVVVCGEIKLEQCVTSLDRSTYKRKSRKAMAIICLAMEDSQLPLARSASGAHDAWSRLKGRFEKKSLAIKLFLCRRFLTVKMEEGEDVLERISKIKTLAEQLDAIVYPVSEDDLVITLHASVSESYAFLITALESRADSLS</sequence>
<dbReference type="GeneID" id="36407306"/>
<dbReference type="OMA" id="MFLVVED"/>
<dbReference type="EMBL" id="CCYD01000610">
    <property type="protein sequence ID" value="CEG41939.1"/>
    <property type="molecule type" value="Genomic_DNA"/>
</dbReference>